<comment type="caution">
    <text evidence="1">The sequence shown here is derived from an EMBL/GenBank/DDBJ whole genome shotgun (WGS) entry which is preliminary data.</text>
</comment>
<evidence type="ECO:0000313" key="1">
    <source>
        <dbReference type="EMBL" id="KAJ9665158.1"/>
    </source>
</evidence>
<gene>
    <name evidence="1" type="ORF">H2201_004819</name>
</gene>
<accession>A0ABQ9NTC5</accession>
<reference evidence="1" key="1">
    <citation type="submission" date="2022-10" db="EMBL/GenBank/DDBJ databases">
        <title>Culturing micro-colonial fungi from biological soil crusts in the Mojave desert and describing Neophaeococcomyces mojavensis, and introducing the new genera and species Taxawa tesnikishii.</title>
        <authorList>
            <person name="Kurbessoian T."/>
            <person name="Stajich J.E."/>
        </authorList>
    </citation>
    <scope>NUCLEOTIDE SEQUENCE</scope>
    <source>
        <strain evidence="1">TK_1</strain>
    </source>
</reference>
<sequence>MSEVDRITVSWPSWPSSDRELAAPLRYTVGELLKYLDEDEAALHFPPVTLYNPVTPNVMPSTLTANQQCLQERLWQAVSDLYEYGEKTPTAVTTEQVALMAAYPPEKLAAELFSCIPTEVQYVLGSRETITIDDLRPLSCVSLCQPDGQLSVYLGMGISTIDIACLHASMPTV</sequence>
<keyword evidence="2" id="KW-1185">Reference proteome</keyword>
<name>A0ABQ9NTC5_9PEZI</name>
<dbReference type="EMBL" id="JAPDRL010000032">
    <property type="protein sequence ID" value="KAJ9665158.1"/>
    <property type="molecule type" value="Genomic_DNA"/>
</dbReference>
<evidence type="ECO:0000313" key="2">
    <source>
        <dbReference type="Proteomes" id="UP001172684"/>
    </source>
</evidence>
<protein>
    <submittedName>
        <fullName evidence="1">Uncharacterized protein</fullName>
    </submittedName>
</protein>
<organism evidence="1 2">
    <name type="scientific">Coniosporium apollinis</name>
    <dbReference type="NCBI Taxonomy" id="61459"/>
    <lineage>
        <taxon>Eukaryota</taxon>
        <taxon>Fungi</taxon>
        <taxon>Dikarya</taxon>
        <taxon>Ascomycota</taxon>
        <taxon>Pezizomycotina</taxon>
        <taxon>Dothideomycetes</taxon>
        <taxon>Dothideomycetes incertae sedis</taxon>
        <taxon>Coniosporium</taxon>
    </lineage>
</organism>
<dbReference type="Proteomes" id="UP001172684">
    <property type="component" value="Unassembled WGS sequence"/>
</dbReference>
<proteinExistence type="predicted"/>